<dbReference type="AlphaFoldDB" id="A0ABD1MJZ7"/>
<proteinExistence type="predicted"/>
<keyword evidence="3" id="KW-1185">Reference proteome</keyword>
<accession>A0ABD1MJZ7</accession>
<feature type="region of interest" description="Disordered" evidence="1">
    <location>
        <begin position="37"/>
        <end position="57"/>
    </location>
</feature>
<sequence length="57" mass="6131">MVLTTLSLFTGEGDWVFDSQCSNYSGSGGITIIVSAFEPKKQQPDPSKAMSTKKNDS</sequence>
<protein>
    <submittedName>
        <fullName evidence="2">Uncharacterized protein</fullName>
    </submittedName>
</protein>
<dbReference type="Proteomes" id="UP001603857">
    <property type="component" value="Unassembled WGS sequence"/>
</dbReference>
<organism evidence="2 3">
    <name type="scientific">Flemingia macrophylla</name>
    <dbReference type="NCBI Taxonomy" id="520843"/>
    <lineage>
        <taxon>Eukaryota</taxon>
        <taxon>Viridiplantae</taxon>
        <taxon>Streptophyta</taxon>
        <taxon>Embryophyta</taxon>
        <taxon>Tracheophyta</taxon>
        <taxon>Spermatophyta</taxon>
        <taxon>Magnoliopsida</taxon>
        <taxon>eudicotyledons</taxon>
        <taxon>Gunneridae</taxon>
        <taxon>Pentapetalae</taxon>
        <taxon>rosids</taxon>
        <taxon>fabids</taxon>
        <taxon>Fabales</taxon>
        <taxon>Fabaceae</taxon>
        <taxon>Papilionoideae</taxon>
        <taxon>50 kb inversion clade</taxon>
        <taxon>NPAAA clade</taxon>
        <taxon>indigoferoid/millettioid clade</taxon>
        <taxon>Phaseoleae</taxon>
        <taxon>Flemingia</taxon>
    </lineage>
</organism>
<evidence type="ECO:0000313" key="2">
    <source>
        <dbReference type="EMBL" id="KAL2336113.1"/>
    </source>
</evidence>
<name>A0ABD1MJZ7_9FABA</name>
<evidence type="ECO:0000313" key="3">
    <source>
        <dbReference type="Proteomes" id="UP001603857"/>
    </source>
</evidence>
<evidence type="ECO:0000256" key="1">
    <source>
        <dbReference type="SAM" id="MobiDB-lite"/>
    </source>
</evidence>
<comment type="caution">
    <text evidence="2">The sequence shown here is derived from an EMBL/GenBank/DDBJ whole genome shotgun (WGS) entry which is preliminary data.</text>
</comment>
<gene>
    <name evidence="2" type="ORF">Fmac_010559</name>
</gene>
<reference evidence="2 3" key="1">
    <citation type="submission" date="2024-08" db="EMBL/GenBank/DDBJ databases">
        <title>Insights into the chromosomal genome structure of Flemingia macrophylla.</title>
        <authorList>
            <person name="Ding Y."/>
            <person name="Zhao Y."/>
            <person name="Bi W."/>
            <person name="Wu M."/>
            <person name="Zhao G."/>
            <person name="Gong Y."/>
            <person name="Li W."/>
            <person name="Zhang P."/>
        </authorList>
    </citation>
    <scope>NUCLEOTIDE SEQUENCE [LARGE SCALE GENOMIC DNA]</scope>
    <source>
        <strain evidence="2">DYQJB</strain>
        <tissue evidence="2">Leaf</tissue>
    </source>
</reference>
<dbReference type="EMBL" id="JBGMDY010000004">
    <property type="protein sequence ID" value="KAL2336113.1"/>
    <property type="molecule type" value="Genomic_DNA"/>
</dbReference>